<name>A0ABS5PWD2_9FIRM</name>
<feature type="transmembrane region" description="Helical" evidence="1">
    <location>
        <begin position="327"/>
        <end position="352"/>
    </location>
</feature>
<dbReference type="InterPro" id="IPR003474">
    <property type="entry name" value="Glcn_transporter"/>
</dbReference>
<dbReference type="PANTHER" id="PTHR30354:SF7">
    <property type="entry name" value="BLL7963 PROTEIN"/>
    <property type="match status" value="1"/>
</dbReference>
<dbReference type="Proteomes" id="UP000746471">
    <property type="component" value="Unassembled WGS sequence"/>
</dbReference>
<accession>A0ABS5PWD2</accession>
<proteinExistence type="predicted"/>
<evidence type="ECO:0000313" key="2">
    <source>
        <dbReference type="EMBL" id="MBS7528617.1"/>
    </source>
</evidence>
<keyword evidence="1" id="KW-0472">Membrane</keyword>
<dbReference type="EMBL" id="JAHBCL010000048">
    <property type="protein sequence ID" value="MBS7528617.1"/>
    <property type="molecule type" value="Genomic_DNA"/>
</dbReference>
<dbReference type="RefSeq" id="WP_213238474.1">
    <property type="nucleotide sequence ID" value="NZ_JAHBCL010000048.1"/>
</dbReference>
<feature type="transmembrane region" description="Helical" evidence="1">
    <location>
        <begin position="407"/>
        <end position="427"/>
    </location>
</feature>
<protein>
    <submittedName>
        <fullName evidence="2">GntP family permease</fullName>
    </submittedName>
</protein>
<gene>
    <name evidence="2" type="ORF">KHM83_18265</name>
</gene>
<evidence type="ECO:0000313" key="3">
    <source>
        <dbReference type="Proteomes" id="UP000746471"/>
    </source>
</evidence>
<keyword evidence="1" id="KW-0812">Transmembrane</keyword>
<feature type="transmembrane region" description="Helical" evidence="1">
    <location>
        <begin position="48"/>
        <end position="76"/>
    </location>
</feature>
<keyword evidence="1" id="KW-1133">Transmembrane helix</keyword>
<feature type="transmembrane region" description="Helical" evidence="1">
    <location>
        <begin position="176"/>
        <end position="197"/>
    </location>
</feature>
<sequence>MFDILILIIALILFSLLAFKRVSAIILGPVLSIFVIVCAKLPMYDTMLGPYMQAAAGYIQKFFLVFFVGALFGAIYEETKAAESIASALVKVTKGKFAAPVVMLITGLLTYGGVSGFVVFFAMYPIALQLFKSTNLSRRLIPAAISAGAWTWSMSGPGSPSIQNVIPMTYLGTGSMAAAIPGIAAAIGQFVLIFLWLEYRGRRLAKKGYVFHDESLKPIDESVHESTELPNALKSAIPAILILVCFNIFKLPVEAAVTIGIIAAVVLLWDKIKSIDVLISILNKGAANSAMAILNTAIVVGFAGVVKVTTGFEKVIGGLKNIKMSPMWFVAITSAIAAGAAGSASGGLGIAYEALKDTYVAMGVDLEYVHRISVIASGTLDTLPHQGAQITLLAICGLTHKEGYFDIAITQILIPFIALGLFCIPLASMGL</sequence>
<feature type="transmembrane region" description="Helical" evidence="1">
    <location>
        <begin position="240"/>
        <end position="269"/>
    </location>
</feature>
<reference evidence="2 3" key="1">
    <citation type="submission" date="2021-05" db="EMBL/GenBank/DDBJ databases">
        <title>Fusibacter ferrireducens sp. nov., an anaerobic, sulfur- and Fe-reducing bacterium isolated from the mangrove sediment.</title>
        <authorList>
            <person name="Qiu D."/>
        </authorList>
    </citation>
    <scope>NUCLEOTIDE SEQUENCE [LARGE SCALE GENOMIC DNA]</scope>
    <source>
        <strain evidence="2 3">DSM 12116</strain>
    </source>
</reference>
<comment type="caution">
    <text evidence="2">The sequence shown here is derived from an EMBL/GenBank/DDBJ whole genome shotgun (WGS) entry which is preliminary data.</text>
</comment>
<feature type="transmembrane region" description="Helical" evidence="1">
    <location>
        <begin position="97"/>
        <end position="127"/>
    </location>
</feature>
<feature type="transmembrane region" description="Helical" evidence="1">
    <location>
        <begin position="289"/>
        <end position="306"/>
    </location>
</feature>
<organism evidence="2 3">
    <name type="scientific">Fusibacter paucivorans</name>
    <dbReference type="NCBI Taxonomy" id="76009"/>
    <lineage>
        <taxon>Bacteria</taxon>
        <taxon>Bacillati</taxon>
        <taxon>Bacillota</taxon>
        <taxon>Clostridia</taxon>
        <taxon>Eubacteriales</taxon>
        <taxon>Eubacteriales Family XII. Incertae Sedis</taxon>
        <taxon>Fusibacter</taxon>
    </lineage>
</organism>
<evidence type="ECO:0000256" key="1">
    <source>
        <dbReference type="SAM" id="Phobius"/>
    </source>
</evidence>
<keyword evidence="3" id="KW-1185">Reference proteome</keyword>
<dbReference type="PANTHER" id="PTHR30354">
    <property type="entry name" value="GNT FAMILY GLUCONATE TRANSPORTER"/>
    <property type="match status" value="1"/>
</dbReference>